<dbReference type="AlphaFoldDB" id="A0A1C6RWZ2"/>
<reference evidence="2" key="1">
    <citation type="submission" date="2016-06" db="EMBL/GenBank/DDBJ databases">
        <authorList>
            <person name="Varghese N."/>
        </authorList>
    </citation>
    <scope>NUCLEOTIDE SEQUENCE [LARGE SCALE GENOMIC DNA]</scope>
    <source>
        <strain evidence="2">DSM 46123</strain>
    </source>
</reference>
<proteinExistence type="predicted"/>
<gene>
    <name evidence="1" type="ORF">GA0074694_3119</name>
</gene>
<keyword evidence="2" id="KW-1185">Reference proteome</keyword>
<dbReference type="Proteomes" id="UP000198906">
    <property type="component" value="Unassembled WGS sequence"/>
</dbReference>
<dbReference type="EMBL" id="FMHU01000002">
    <property type="protein sequence ID" value="SCL21706.1"/>
    <property type="molecule type" value="Genomic_DNA"/>
</dbReference>
<name>A0A1C6RWZ2_9ACTN</name>
<evidence type="ECO:0000313" key="2">
    <source>
        <dbReference type="Proteomes" id="UP000198906"/>
    </source>
</evidence>
<organism evidence="1 2">
    <name type="scientific">Micromonospora inyonensis</name>
    <dbReference type="NCBI Taxonomy" id="47866"/>
    <lineage>
        <taxon>Bacteria</taxon>
        <taxon>Bacillati</taxon>
        <taxon>Actinomycetota</taxon>
        <taxon>Actinomycetes</taxon>
        <taxon>Micromonosporales</taxon>
        <taxon>Micromonosporaceae</taxon>
        <taxon>Micromonospora</taxon>
    </lineage>
</organism>
<sequence>MSDDPHATAFLSLLRAVPGLRVFPDGEGGTPTATTALPYVVAWISVRYDLGPTIEGRSSRGVATATVHSVGANDTAARITAGRVRVALLDVVPAMTGRRPYPIRQDASLPPDVDESTGRRVFDQIDQYRLESLPG</sequence>
<dbReference type="RefSeq" id="WP_091459299.1">
    <property type="nucleotide sequence ID" value="NZ_FMHU01000002.1"/>
</dbReference>
<accession>A0A1C6RWZ2</accession>
<protein>
    <submittedName>
        <fullName evidence="1">Uncharacterized protein</fullName>
    </submittedName>
</protein>
<evidence type="ECO:0000313" key="1">
    <source>
        <dbReference type="EMBL" id="SCL21706.1"/>
    </source>
</evidence>
<dbReference type="STRING" id="47866.GA0074694_3119"/>